<evidence type="ECO:0000256" key="2">
    <source>
        <dbReference type="ARBA" id="ARBA00022748"/>
    </source>
</evidence>
<dbReference type="PROSITE" id="PS51352">
    <property type="entry name" value="THIOREDOXIN_2"/>
    <property type="match status" value="1"/>
</dbReference>
<dbReference type="InterPro" id="IPR036249">
    <property type="entry name" value="Thioredoxin-like_sf"/>
</dbReference>
<dbReference type="PANTHER" id="PTHR42852:SF18">
    <property type="entry name" value="CHROMOSOME UNDETERMINED SCAFFOLD_47, WHOLE GENOME SHOTGUN SEQUENCE"/>
    <property type="match status" value="1"/>
</dbReference>
<dbReference type="CDD" id="cd02966">
    <property type="entry name" value="TlpA_like_family"/>
    <property type="match status" value="1"/>
</dbReference>
<gene>
    <name evidence="5" type="ORF">KDX31_08780</name>
</gene>
<keyword evidence="2" id="KW-0201">Cytochrome c-type biogenesis</keyword>
<name>A0ABY5GYH2_9GAMM</name>
<dbReference type="EMBL" id="CP073344">
    <property type="protein sequence ID" value="UTW05070.1"/>
    <property type="molecule type" value="Genomic_DNA"/>
</dbReference>
<protein>
    <submittedName>
        <fullName evidence="5">TlpA family protein disulfide reductase</fullName>
    </submittedName>
</protein>
<evidence type="ECO:0000256" key="1">
    <source>
        <dbReference type="ARBA" id="ARBA00004196"/>
    </source>
</evidence>
<comment type="subcellular location">
    <subcellularLocation>
        <location evidence="1">Cell envelope</location>
    </subcellularLocation>
</comment>
<evidence type="ECO:0000313" key="6">
    <source>
        <dbReference type="Proteomes" id="UP001059950"/>
    </source>
</evidence>
<accession>A0ABY5GYH2</accession>
<evidence type="ECO:0000259" key="4">
    <source>
        <dbReference type="PROSITE" id="PS51352"/>
    </source>
</evidence>
<reference evidence="5" key="1">
    <citation type="submission" date="2021-04" db="EMBL/GenBank/DDBJ databases">
        <title>Oceanospirillales bacteria with DddD are important DMSP degraders in coastal seawater.</title>
        <authorList>
            <person name="Liu J."/>
        </authorList>
    </citation>
    <scope>NUCLEOTIDE SEQUENCE</scope>
    <source>
        <strain evidence="5">GY6</strain>
    </source>
</reference>
<dbReference type="Proteomes" id="UP001059950">
    <property type="component" value="Chromosome"/>
</dbReference>
<keyword evidence="3" id="KW-0676">Redox-active center</keyword>
<keyword evidence="6" id="KW-1185">Reference proteome</keyword>
<dbReference type="PANTHER" id="PTHR42852">
    <property type="entry name" value="THIOL:DISULFIDE INTERCHANGE PROTEIN DSBE"/>
    <property type="match status" value="1"/>
</dbReference>
<dbReference type="Pfam" id="PF08534">
    <property type="entry name" value="Redoxin"/>
    <property type="match status" value="1"/>
</dbReference>
<dbReference type="InterPro" id="IPR050553">
    <property type="entry name" value="Thioredoxin_ResA/DsbE_sf"/>
</dbReference>
<proteinExistence type="predicted"/>
<sequence length="198" mass="21908">MITLFYAKGIFSNTTNFQGHAMQFGNYRQGPATAFVGVILSLLCSFSPAASAAESLYDNLQLTDLKGNSVDFNQHRGGLVLINFWATWCPPCVKEMPSLQRLQQQFDPDEFSVVLVNLGQTATTVNHFFEEQTFGFSLPVYLDSKGQAFTQLGIQGMPSSFLVDASGNRIETIVGAREWDHPDNVKAVRELISAPPEY</sequence>
<dbReference type="InterPro" id="IPR017937">
    <property type="entry name" value="Thioredoxin_CS"/>
</dbReference>
<dbReference type="InterPro" id="IPR013766">
    <property type="entry name" value="Thioredoxin_domain"/>
</dbReference>
<feature type="domain" description="Thioredoxin" evidence="4">
    <location>
        <begin position="51"/>
        <end position="193"/>
    </location>
</feature>
<dbReference type="Gene3D" id="3.40.30.10">
    <property type="entry name" value="Glutaredoxin"/>
    <property type="match status" value="1"/>
</dbReference>
<dbReference type="PROSITE" id="PS00194">
    <property type="entry name" value="THIOREDOXIN_1"/>
    <property type="match status" value="1"/>
</dbReference>
<dbReference type="SUPFAM" id="SSF52833">
    <property type="entry name" value="Thioredoxin-like"/>
    <property type="match status" value="1"/>
</dbReference>
<evidence type="ECO:0000256" key="3">
    <source>
        <dbReference type="ARBA" id="ARBA00023284"/>
    </source>
</evidence>
<organism evidence="5 6">
    <name type="scientific">Amphritea atlantica</name>
    <dbReference type="NCBI Taxonomy" id="355243"/>
    <lineage>
        <taxon>Bacteria</taxon>
        <taxon>Pseudomonadati</taxon>
        <taxon>Pseudomonadota</taxon>
        <taxon>Gammaproteobacteria</taxon>
        <taxon>Oceanospirillales</taxon>
        <taxon>Oceanospirillaceae</taxon>
        <taxon>Amphritea</taxon>
    </lineage>
</organism>
<dbReference type="InterPro" id="IPR013740">
    <property type="entry name" value="Redoxin"/>
</dbReference>
<evidence type="ECO:0000313" key="5">
    <source>
        <dbReference type="EMBL" id="UTW05070.1"/>
    </source>
</evidence>